<accession>A0A915KKP1</accession>
<organism evidence="1 2">
    <name type="scientific">Romanomermis culicivorax</name>
    <name type="common">Nematode worm</name>
    <dbReference type="NCBI Taxonomy" id="13658"/>
    <lineage>
        <taxon>Eukaryota</taxon>
        <taxon>Metazoa</taxon>
        <taxon>Ecdysozoa</taxon>
        <taxon>Nematoda</taxon>
        <taxon>Enoplea</taxon>
        <taxon>Dorylaimia</taxon>
        <taxon>Mermithida</taxon>
        <taxon>Mermithoidea</taxon>
        <taxon>Mermithidae</taxon>
        <taxon>Romanomermis</taxon>
    </lineage>
</organism>
<evidence type="ECO:0000313" key="1">
    <source>
        <dbReference type="Proteomes" id="UP000887565"/>
    </source>
</evidence>
<name>A0A915KKP1_ROMCU</name>
<proteinExistence type="predicted"/>
<sequence length="64" mass="6996">FAGLEALVTAFCDEFPHIVGRYREFFVLGLVTYCYFGTLPSTTYDIVDNGSSASGISSSWSTDL</sequence>
<dbReference type="WBParaSite" id="nRc.2.0.1.t39406-RA">
    <property type="protein sequence ID" value="nRc.2.0.1.t39406-RA"/>
    <property type="gene ID" value="nRc.2.0.1.g39406"/>
</dbReference>
<dbReference type="AlphaFoldDB" id="A0A915KKP1"/>
<protein>
    <submittedName>
        <fullName evidence="2">Uncharacterized protein</fullName>
    </submittedName>
</protein>
<dbReference type="Proteomes" id="UP000887565">
    <property type="component" value="Unplaced"/>
</dbReference>
<reference evidence="2" key="1">
    <citation type="submission" date="2022-11" db="UniProtKB">
        <authorList>
            <consortium name="WormBaseParasite"/>
        </authorList>
    </citation>
    <scope>IDENTIFICATION</scope>
</reference>
<evidence type="ECO:0000313" key="2">
    <source>
        <dbReference type="WBParaSite" id="nRc.2.0.1.t39406-RA"/>
    </source>
</evidence>
<keyword evidence="1" id="KW-1185">Reference proteome</keyword>